<proteinExistence type="predicted"/>
<dbReference type="AlphaFoldDB" id="A0A2D3D319"/>
<name>A0A2D3D319_9BIFI</name>
<gene>
    <name evidence="1" type="ORF">BcFMB_01630</name>
</gene>
<dbReference type="EMBL" id="CP018044">
    <property type="protein sequence ID" value="ATU19851.1"/>
    <property type="molecule type" value="Genomic_DNA"/>
</dbReference>
<reference evidence="1 2" key="1">
    <citation type="submission" date="2016-11" db="EMBL/GenBank/DDBJ databases">
        <title>complete genome sequence of Bifidobacterium choerinum strain FMB-1.</title>
        <authorList>
            <person name="Park C.-S."/>
            <person name="Jung D.-H."/>
            <person name="Choi D.-S."/>
        </authorList>
    </citation>
    <scope>NUCLEOTIDE SEQUENCE [LARGE SCALE GENOMIC DNA]</scope>
    <source>
        <strain evidence="1 2">FMB-1</strain>
    </source>
</reference>
<dbReference type="KEGG" id="bcho:BcFMB_01630"/>
<protein>
    <submittedName>
        <fullName evidence="1">Uncharacterized protein</fullName>
    </submittedName>
</protein>
<sequence>MSVMINPRFDFGFLPPPSPFGGVIGGMAGGGTAAPVGAVASPIGTAGGTTDDVPTIGPATVSSYIDGSYAGSCAPYTGAGAGGRTEVSAAPGALGAGGTAAAGGGVVMPATRVASAIGCSCCRRAPQFQQNPSPSSTC</sequence>
<organism evidence="1 2">
    <name type="scientific">Bifidobacterium choerinum</name>
    <dbReference type="NCBI Taxonomy" id="35760"/>
    <lineage>
        <taxon>Bacteria</taxon>
        <taxon>Bacillati</taxon>
        <taxon>Actinomycetota</taxon>
        <taxon>Actinomycetes</taxon>
        <taxon>Bifidobacteriales</taxon>
        <taxon>Bifidobacteriaceae</taxon>
        <taxon>Bifidobacterium</taxon>
    </lineage>
</organism>
<evidence type="ECO:0000313" key="2">
    <source>
        <dbReference type="Proteomes" id="UP000229907"/>
    </source>
</evidence>
<dbReference type="Proteomes" id="UP000229907">
    <property type="component" value="Chromosome"/>
</dbReference>
<accession>A0A2D3D319</accession>
<evidence type="ECO:0000313" key="1">
    <source>
        <dbReference type="EMBL" id="ATU19851.1"/>
    </source>
</evidence>